<dbReference type="SUPFAM" id="SSF56112">
    <property type="entry name" value="Protein kinase-like (PK-like)"/>
    <property type="match status" value="1"/>
</dbReference>
<dbReference type="PANTHER" id="PTHR43289">
    <property type="entry name" value="MITOGEN-ACTIVATED PROTEIN KINASE KINASE KINASE 20-RELATED"/>
    <property type="match status" value="1"/>
</dbReference>
<accession>A0A518IPI4</accession>
<keyword evidence="3 9" id="KW-0808">Transferase</keyword>
<keyword evidence="4" id="KW-0547">Nucleotide-binding</keyword>
<proteinExistence type="predicted"/>
<dbReference type="InterPro" id="IPR000719">
    <property type="entry name" value="Prot_kinase_dom"/>
</dbReference>
<keyword evidence="2" id="KW-0723">Serine/threonine-protein kinase</keyword>
<evidence type="ECO:0000259" key="8">
    <source>
        <dbReference type="PROSITE" id="PS50011"/>
    </source>
</evidence>
<dbReference type="EMBL" id="CP036318">
    <property type="protein sequence ID" value="QDV54998.1"/>
    <property type="molecule type" value="Genomic_DNA"/>
</dbReference>
<dbReference type="InterPro" id="IPR008271">
    <property type="entry name" value="Ser/Thr_kinase_AS"/>
</dbReference>
<evidence type="ECO:0000256" key="2">
    <source>
        <dbReference type="ARBA" id="ARBA00022527"/>
    </source>
</evidence>
<dbReference type="EC" id="2.7.11.1" evidence="1"/>
<dbReference type="CDD" id="cd14014">
    <property type="entry name" value="STKc_PknB_like"/>
    <property type="match status" value="1"/>
</dbReference>
<evidence type="ECO:0000256" key="5">
    <source>
        <dbReference type="ARBA" id="ARBA00022777"/>
    </source>
</evidence>
<evidence type="ECO:0000313" key="10">
    <source>
        <dbReference type="Proteomes" id="UP000316770"/>
    </source>
</evidence>
<evidence type="ECO:0000313" key="9">
    <source>
        <dbReference type="EMBL" id="QDV54998.1"/>
    </source>
</evidence>
<evidence type="ECO:0000256" key="7">
    <source>
        <dbReference type="SAM" id="Phobius"/>
    </source>
</evidence>
<dbReference type="PROSITE" id="PS50011">
    <property type="entry name" value="PROTEIN_KINASE_DOM"/>
    <property type="match status" value="1"/>
</dbReference>
<dbReference type="Gene3D" id="1.10.510.10">
    <property type="entry name" value="Transferase(Phosphotransferase) domain 1"/>
    <property type="match status" value="1"/>
</dbReference>
<keyword evidence="7" id="KW-1133">Transmembrane helix</keyword>
<dbReference type="GO" id="GO:0005524">
    <property type="term" value="F:ATP binding"/>
    <property type="evidence" value="ECO:0007669"/>
    <property type="project" value="UniProtKB-KW"/>
</dbReference>
<keyword evidence="7" id="KW-0472">Membrane</keyword>
<dbReference type="FunFam" id="1.10.510.10:FF:000021">
    <property type="entry name" value="Serine/threonine protein kinase"/>
    <property type="match status" value="1"/>
</dbReference>
<sequence length="347" mass="38085">MKEIRLEDLQLGTTIGVGTVGTICDATDPRDGSRYAVKILHPAVSRDPLIRARFEREMAILQRLSHRNIIEYYGGGEHDGQLFYVMELVDGGSVKELFHGGQCLTWQEVVSLTIQICSALQYAHNHGVIHRDIKPANIFLTSDGTVKLGDFGIARDLHNSDLTGAGMTVGTHAYMAPEQITGETTITGKVDLYALGCCLYEMLTGEKAFSGDNFMQLFEAHLHGTPPRVRDRIPGCPSAFDEIIAQLLEKDPEKRPFNARHVQGVMLQIAAEHNVEESILAGAKADLGQRADVGAETAIGIGQNRLRDRIRRSGQGMERPEASLSMMLAIVAFVTLIIGVLLYFQAD</sequence>
<dbReference type="PROSITE" id="PS00108">
    <property type="entry name" value="PROTEIN_KINASE_ST"/>
    <property type="match status" value="1"/>
</dbReference>
<keyword evidence="6" id="KW-0067">ATP-binding</keyword>
<evidence type="ECO:0000256" key="6">
    <source>
        <dbReference type="ARBA" id="ARBA00022840"/>
    </source>
</evidence>
<feature type="transmembrane region" description="Helical" evidence="7">
    <location>
        <begin position="322"/>
        <end position="344"/>
    </location>
</feature>
<evidence type="ECO:0000256" key="3">
    <source>
        <dbReference type="ARBA" id="ARBA00022679"/>
    </source>
</evidence>
<evidence type="ECO:0000256" key="1">
    <source>
        <dbReference type="ARBA" id="ARBA00012513"/>
    </source>
</evidence>
<feature type="domain" description="Protein kinase" evidence="8">
    <location>
        <begin position="9"/>
        <end position="267"/>
    </location>
</feature>
<dbReference type="RefSeq" id="WP_145282722.1">
    <property type="nucleotide sequence ID" value="NZ_CP036318.1"/>
</dbReference>
<name>A0A518IPI4_9BACT</name>
<dbReference type="Proteomes" id="UP000316770">
    <property type="component" value="Chromosome"/>
</dbReference>
<dbReference type="GO" id="GO:0004674">
    <property type="term" value="F:protein serine/threonine kinase activity"/>
    <property type="evidence" value="ECO:0007669"/>
    <property type="project" value="UniProtKB-KW"/>
</dbReference>
<organism evidence="9 10">
    <name type="scientific">Rosistilla oblonga</name>
    <dbReference type="NCBI Taxonomy" id="2527990"/>
    <lineage>
        <taxon>Bacteria</taxon>
        <taxon>Pseudomonadati</taxon>
        <taxon>Planctomycetota</taxon>
        <taxon>Planctomycetia</taxon>
        <taxon>Pirellulales</taxon>
        <taxon>Pirellulaceae</taxon>
        <taxon>Rosistilla</taxon>
    </lineage>
</organism>
<protein>
    <recommendedName>
        <fullName evidence="1">non-specific serine/threonine protein kinase</fullName>
        <ecNumber evidence="1">2.7.11.1</ecNumber>
    </recommendedName>
</protein>
<dbReference type="SMART" id="SM00220">
    <property type="entry name" value="S_TKc"/>
    <property type="match status" value="1"/>
</dbReference>
<dbReference type="InterPro" id="IPR011009">
    <property type="entry name" value="Kinase-like_dom_sf"/>
</dbReference>
<keyword evidence="10" id="KW-1185">Reference proteome</keyword>
<reference evidence="9 10" key="1">
    <citation type="submission" date="2019-02" db="EMBL/GenBank/DDBJ databases">
        <title>Deep-cultivation of Planctomycetes and their phenomic and genomic characterization uncovers novel biology.</title>
        <authorList>
            <person name="Wiegand S."/>
            <person name="Jogler M."/>
            <person name="Boedeker C."/>
            <person name="Pinto D."/>
            <person name="Vollmers J."/>
            <person name="Rivas-Marin E."/>
            <person name="Kohn T."/>
            <person name="Peeters S.H."/>
            <person name="Heuer A."/>
            <person name="Rast P."/>
            <person name="Oberbeckmann S."/>
            <person name="Bunk B."/>
            <person name="Jeske O."/>
            <person name="Meyerdierks A."/>
            <person name="Storesund J.E."/>
            <person name="Kallscheuer N."/>
            <person name="Luecker S."/>
            <person name="Lage O.M."/>
            <person name="Pohl T."/>
            <person name="Merkel B.J."/>
            <person name="Hornburger P."/>
            <person name="Mueller R.-W."/>
            <person name="Bruemmer F."/>
            <person name="Labrenz M."/>
            <person name="Spormann A.M."/>
            <person name="Op den Camp H."/>
            <person name="Overmann J."/>
            <person name="Amann R."/>
            <person name="Jetten M.S.M."/>
            <person name="Mascher T."/>
            <person name="Medema M.H."/>
            <person name="Devos D.P."/>
            <person name="Kaster A.-K."/>
            <person name="Ovreas L."/>
            <person name="Rohde M."/>
            <person name="Galperin M.Y."/>
            <person name="Jogler C."/>
        </authorList>
    </citation>
    <scope>NUCLEOTIDE SEQUENCE [LARGE SCALE GENOMIC DNA]</scope>
    <source>
        <strain evidence="9 10">Mal33</strain>
    </source>
</reference>
<dbReference type="Pfam" id="PF00069">
    <property type="entry name" value="Pkinase"/>
    <property type="match status" value="1"/>
</dbReference>
<dbReference type="PANTHER" id="PTHR43289:SF6">
    <property type="entry name" value="SERINE_THREONINE-PROTEIN KINASE NEKL-3"/>
    <property type="match status" value="1"/>
</dbReference>
<dbReference type="AlphaFoldDB" id="A0A518IPI4"/>
<gene>
    <name evidence="9" type="primary">pknJ</name>
    <name evidence="9" type="ORF">Mal33_09660</name>
</gene>
<keyword evidence="5 9" id="KW-0418">Kinase</keyword>
<keyword evidence="7" id="KW-0812">Transmembrane</keyword>
<evidence type="ECO:0000256" key="4">
    <source>
        <dbReference type="ARBA" id="ARBA00022741"/>
    </source>
</evidence>